<keyword evidence="4" id="KW-1185">Reference proteome</keyword>
<feature type="region of interest" description="Disordered" evidence="2">
    <location>
        <begin position="106"/>
        <end position="130"/>
    </location>
</feature>
<dbReference type="InterPro" id="IPR001680">
    <property type="entry name" value="WD40_rpt"/>
</dbReference>
<comment type="caution">
    <text evidence="3">The sequence shown here is derived from an EMBL/GenBank/DDBJ whole genome shotgun (WGS) entry which is preliminary data.</text>
</comment>
<dbReference type="Gene3D" id="2.130.10.10">
    <property type="entry name" value="YVTN repeat-like/Quinoprotein amine dehydrogenase"/>
    <property type="match status" value="3"/>
</dbReference>
<dbReference type="OrthoDB" id="674604at2759"/>
<feature type="repeat" description="WD" evidence="1">
    <location>
        <begin position="295"/>
        <end position="326"/>
    </location>
</feature>
<dbReference type="EMBL" id="JAMYWD010000012">
    <property type="protein sequence ID" value="KAJ4950504.1"/>
    <property type="molecule type" value="Genomic_DNA"/>
</dbReference>
<dbReference type="InterPro" id="IPR036322">
    <property type="entry name" value="WD40_repeat_dom_sf"/>
</dbReference>
<dbReference type="InterPro" id="IPR015943">
    <property type="entry name" value="WD40/YVTN_repeat-like_dom_sf"/>
</dbReference>
<accession>A0A9Q0GNC4</accession>
<sequence length="502" mass="54424">MEKVDSMSMGLHPDEPPSDGETTTTATGRIIPTKVPSFSELPISPARFSFSGMGPPSSSESCVIRGRGIGRGGSNSKPSFIRSISTKEPALPELSLSPSRFSFSGTCPQPLLTPSPPPSPGPSPHHSLPLAPTVTKLDNFQVSHRCISSTLKKDGRLLSMEEFNGVVYTGSENNCIRIRKLPDYTECAQLKTKAHMVCALAISKDRVFAAYADCKIRVWRRCWDGIPTHVRIATIPKIGSYIRNYIAGKEKKTIKHLGPITSLAIHETDDLLYSASVDKTVKVWRISDLKCIQTIQAHPEPINAIVVGEDDGVLYTASDDATVRVWRRNFCSGSGDRQQHALTVSLSAKYSPVKTLTLTTDGGILYGGCTDGYIHYWLRGWFTGQLKYGGALSGHSHAVMCLANVANYVVSGSADLTSRIWARERDGHHSCLAVLQGHRGPVRCVTAFLNRRGSLTEDGEDHCTVCTGSLDGVFKVWQVKISGNTNPNSIGAGGGGQDYSYL</sequence>
<feature type="repeat" description="WD" evidence="1">
    <location>
        <begin position="392"/>
        <end position="421"/>
    </location>
</feature>
<dbReference type="Pfam" id="PF00400">
    <property type="entry name" value="WD40"/>
    <property type="match status" value="4"/>
</dbReference>
<organism evidence="3 4">
    <name type="scientific">Protea cynaroides</name>
    <dbReference type="NCBI Taxonomy" id="273540"/>
    <lineage>
        <taxon>Eukaryota</taxon>
        <taxon>Viridiplantae</taxon>
        <taxon>Streptophyta</taxon>
        <taxon>Embryophyta</taxon>
        <taxon>Tracheophyta</taxon>
        <taxon>Spermatophyta</taxon>
        <taxon>Magnoliopsida</taxon>
        <taxon>Proteales</taxon>
        <taxon>Proteaceae</taxon>
        <taxon>Protea</taxon>
    </lineage>
</organism>
<protein>
    <recommendedName>
        <fullName evidence="5">Protein JINGUBANG-like</fullName>
    </recommendedName>
</protein>
<evidence type="ECO:0000256" key="1">
    <source>
        <dbReference type="PROSITE-ProRule" id="PRU00221"/>
    </source>
</evidence>
<name>A0A9Q0GNC4_9MAGN</name>
<evidence type="ECO:0000256" key="2">
    <source>
        <dbReference type="SAM" id="MobiDB-lite"/>
    </source>
</evidence>
<keyword evidence="1" id="KW-0853">WD repeat</keyword>
<feature type="repeat" description="WD" evidence="1">
    <location>
        <begin position="253"/>
        <end position="294"/>
    </location>
</feature>
<gene>
    <name evidence="3" type="ORF">NE237_027336</name>
</gene>
<dbReference type="PROSITE" id="PS50082">
    <property type="entry name" value="WD_REPEATS_2"/>
    <property type="match status" value="3"/>
</dbReference>
<evidence type="ECO:0000313" key="3">
    <source>
        <dbReference type="EMBL" id="KAJ4950504.1"/>
    </source>
</evidence>
<feature type="region of interest" description="Disordered" evidence="2">
    <location>
        <begin position="1"/>
        <end position="81"/>
    </location>
</feature>
<evidence type="ECO:0008006" key="5">
    <source>
        <dbReference type="Google" id="ProtNLM"/>
    </source>
</evidence>
<dbReference type="AlphaFoldDB" id="A0A9Q0GNC4"/>
<evidence type="ECO:0000313" key="4">
    <source>
        <dbReference type="Proteomes" id="UP001141806"/>
    </source>
</evidence>
<feature type="compositionally biased region" description="Pro residues" evidence="2">
    <location>
        <begin position="111"/>
        <end position="123"/>
    </location>
</feature>
<proteinExistence type="predicted"/>
<reference evidence="3" key="1">
    <citation type="journal article" date="2023" name="Plant J.">
        <title>The genome of the king protea, Protea cynaroides.</title>
        <authorList>
            <person name="Chang J."/>
            <person name="Duong T.A."/>
            <person name="Schoeman C."/>
            <person name="Ma X."/>
            <person name="Roodt D."/>
            <person name="Barker N."/>
            <person name="Li Z."/>
            <person name="Van de Peer Y."/>
            <person name="Mizrachi E."/>
        </authorList>
    </citation>
    <scope>NUCLEOTIDE SEQUENCE</scope>
    <source>
        <tissue evidence="3">Young leaves</tissue>
    </source>
</reference>
<dbReference type="Proteomes" id="UP001141806">
    <property type="component" value="Unassembled WGS sequence"/>
</dbReference>
<dbReference type="InterPro" id="IPR045182">
    <property type="entry name" value="JINGUBANG-like"/>
</dbReference>
<feature type="compositionally biased region" description="Low complexity" evidence="2">
    <location>
        <begin position="48"/>
        <end position="66"/>
    </location>
</feature>
<dbReference type="SMART" id="SM00320">
    <property type="entry name" value="WD40"/>
    <property type="match status" value="6"/>
</dbReference>
<dbReference type="PROSITE" id="PS50294">
    <property type="entry name" value="WD_REPEATS_REGION"/>
    <property type="match status" value="2"/>
</dbReference>
<dbReference type="PANTHER" id="PTHR22844:SF342">
    <property type="entry name" value="AND WD40 DOMAIN PROTEIN, PUTATIVE-RELATED"/>
    <property type="match status" value="1"/>
</dbReference>
<dbReference type="SUPFAM" id="SSF50978">
    <property type="entry name" value="WD40 repeat-like"/>
    <property type="match status" value="1"/>
</dbReference>
<dbReference type="PANTHER" id="PTHR22844">
    <property type="entry name" value="F-BOX AND WD40 DOMAIN PROTEIN"/>
    <property type="match status" value="1"/>
</dbReference>